<accession>A0A4S8MA29</accession>
<dbReference type="PANTHER" id="PTHR22893">
    <property type="entry name" value="NADH OXIDOREDUCTASE-RELATED"/>
    <property type="match status" value="1"/>
</dbReference>
<dbReference type="Gene3D" id="3.20.20.70">
    <property type="entry name" value="Aldolase class I"/>
    <property type="match status" value="1"/>
</dbReference>
<dbReference type="InterPro" id="IPR013785">
    <property type="entry name" value="Aldolase_TIM"/>
</dbReference>
<dbReference type="Pfam" id="PF00724">
    <property type="entry name" value="Oxidored_FMN"/>
    <property type="match status" value="1"/>
</dbReference>
<evidence type="ECO:0000313" key="2">
    <source>
        <dbReference type="EMBL" id="THU99269.1"/>
    </source>
</evidence>
<dbReference type="Proteomes" id="UP000297245">
    <property type="component" value="Unassembled WGS sequence"/>
</dbReference>
<dbReference type="EMBL" id="ML179122">
    <property type="protein sequence ID" value="THU99269.1"/>
    <property type="molecule type" value="Genomic_DNA"/>
</dbReference>
<evidence type="ECO:0000313" key="3">
    <source>
        <dbReference type="Proteomes" id="UP000297245"/>
    </source>
</evidence>
<dbReference type="CDD" id="cd02933">
    <property type="entry name" value="OYE_like_FMN"/>
    <property type="match status" value="1"/>
</dbReference>
<dbReference type="AlphaFoldDB" id="A0A4S8MA29"/>
<feature type="domain" description="NADH:flavin oxidoreductase/NADH oxidase N-terminal" evidence="1">
    <location>
        <begin position="17"/>
        <end position="361"/>
    </location>
</feature>
<dbReference type="PANTHER" id="PTHR22893:SF91">
    <property type="entry name" value="NADPH DEHYDROGENASE 2-RELATED"/>
    <property type="match status" value="1"/>
</dbReference>
<organism evidence="2 3">
    <name type="scientific">Dendrothele bispora (strain CBS 962.96)</name>
    <dbReference type="NCBI Taxonomy" id="1314807"/>
    <lineage>
        <taxon>Eukaryota</taxon>
        <taxon>Fungi</taxon>
        <taxon>Dikarya</taxon>
        <taxon>Basidiomycota</taxon>
        <taxon>Agaricomycotina</taxon>
        <taxon>Agaricomycetes</taxon>
        <taxon>Agaricomycetidae</taxon>
        <taxon>Agaricales</taxon>
        <taxon>Agaricales incertae sedis</taxon>
        <taxon>Dendrothele</taxon>
    </lineage>
</organism>
<reference evidence="2 3" key="1">
    <citation type="journal article" date="2019" name="Nat. Ecol. Evol.">
        <title>Megaphylogeny resolves global patterns of mushroom evolution.</title>
        <authorList>
            <person name="Varga T."/>
            <person name="Krizsan K."/>
            <person name="Foldi C."/>
            <person name="Dima B."/>
            <person name="Sanchez-Garcia M."/>
            <person name="Sanchez-Ramirez S."/>
            <person name="Szollosi G.J."/>
            <person name="Szarkandi J.G."/>
            <person name="Papp V."/>
            <person name="Albert L."/>
            <person name="Andreopoulos W."/>
            <person name="Angelini C."/>
            <person name="Antonin V."/>
            <person name="Barry K.W."/>
            <person name="Bougher N.L."/>
            <person name="Buchanan P."/>
            <person name="Buyck B."/>
            <person name="Bense V."/>
            <person name="Catcheside P."/>
            <person name="Chovatia M."/>
            <person name="Cooper J."/>
            <person name="Damon W."/>
            <person name="Desjardin D."/>
            <person name="Finy P."/>
            <person name="Geml J."/>
            <person name="Haridas S."/>
            <person name="Hughes K."/>
            <person name="Justo A."/>
            <person name="Karasinski D."/>
            <person name="Kautmanova I."/>
            <person name="Kiss B."/>
            <person name="Kocsube S."/>
            <person name="Kotiranta H."/>
            <person name="LaButti K.M."/>
            <person name="Lechner B.E."/>
            <person name="Liimatainen K."/>
            <person name="Lipzen A."/>
            <person name="Lukacs Z."/>
            <person name="Mihaltcheva S."/>
            <person name="Morgado L.N."/>
            <person name="Niskanen T."/>
            <person name="Noordeloos M.E."/>
            <person name="Ohm R.A."/>
            <person name="Ortiz-Santana B."/>
            <person name="Ovrebo C."/>
            <person name="Racz N."/>
            <person name="Riley R."/>
            <person name="Savchenko A."/>
            <person name="Shiryaev A."/>
            <person name="Soop K."/>
            <person name="Spirin V."/>
            <person name="Szebenyi C."/>
            <person name="Tomsovsky M."/>
            <person name="Tulloss R.E."/>
            <person name="Uehling J."/>
            <person name="Grigoriev I.V."/>
            <person name="Vagvolgyi C."/>
            <person name="Papp T."/>
            <person name="Martin F.M."/>
            <person name="Miettinen O."/>
            <person name="Hibbett D.S."/>
            <person name="Nagy L.G."/>
        </authorList>
    </citation>
    <scope>NUCLEOTIDE SEQUENCE [LARGE SCALE GENOMIC DNA]</scope>
    <source>
        <strain evidence="2 3">CBS 962.96</strain>
    </source>
</reference>
<evidence type="ECO:0000259" key="1">
    <source>
        <dbReference type="Pfam" id="PF00724"/>
    </source>
</evidence>
<dbReference type="GO" id="GO:0010181">
    <property type="term" value="F:FMN binding"/>
    <property type="evidence" value="ECO:0007669"/>
    <property type="project" value="InterPro"/>
</dbReference>
<dbReference type="InterPro" id="IPR045247">
    <property type="entry name" value="Oye-like"/>
</dbReference>
<dbReference type="GO" id="GO:0016491">
    <property type="term" value="F:oxidoreductase activity"/>
    <property type="evidence" value="ECO:0007669"/>
    <property type="project" value="InterPro"/>
</dbReference>
<dbReference type="OrthoDB" id="276546at2759"/>
<keyword evidence="3" id="KW-1185">Reference proteome</keyword>
<proteinExistence type="predicted"/>
<sequence>MGPSLSTPETSLLSTLSTPLKIGPLTLRNKFMMSSLTRDRCYPTNVPTELMVEYYRQRAKGGVGLIVSEGMLIERQGTEWPHAPGIWSDEHIHAWKKITEAVHQEGAHMYAQLWHVGRVRHSDAPEQIASGEPVYAPSPIAAKFGKFRFLPGEPPCSTPLEIQDPMNFVDLYRQAAINAKKAGFDGVEINASNGYLIHTFLDHTSNHRTDEYGGSIRNRSRFGLEVLEVVSEVFGANRVGVKLSPCSGRNDMGMSLKDTLDTYTYFITEADKLELAYMVLIRHIPLLSAIIDGKERGTPHDVISSYKHLFKNSLFFLNGDYSPIEAADVIASGRAHGVFFGRPFISNPDLPKRVEKHIPLNMNVDMLTLYGPKDGIIVDVEALSKGYTDYSEAVVAEEGDDD</sequence>
<dbReference type="SUPFAM" id="SSF51395">
    <property type="entry name" value="FMN-linked oxidoreductases"/>
    <property type="match status" value="1"/>
</dbReference>
<dbReference type="InterPro" id="IPR001155">
    <property type="entry name" value="OxRdtase_FMN_N"/>
</dbReference>
<protein>
    <submittedName>
        <fullName evidence="2">FMN-linked oxidoreductase</fullName>
    </submittedName>
</protein>
<gene>
    <name evidence="2" type="ORF">K435DRAFT_752075</name>
</gene>
<name>A0A4S8MA29_DENBC</name>